<gene>
    <name evidence="2" type="ORF">DM02DRAFT_480520</name>
</gene>
<accession>A0A2V1D6K2</accession>
<reference evidence="2 3" key="1">
    <citation type="journal article" date="2018" name="Sci. Rep.">
        <title>Comparative genomics provides insights into the lifestyle and reveals functional heterogeneity of dark septate endophytic fungi.</title>
        <authorList>
            <person name="Knapp D.G."/>
            <person name="Nemeth J.B."/>
            <person name="Barry K."/>
            <person name="Hainaut M."/>
            <person name="Henrissat B."/>
            <person name="Johnson J."/>
            <person name="Kuo A."/>
            <person name="Lim J.H.P."/>
            <person name="Lipzen A."/>
            <person name="Nolan M."/>
            <person name="Ohm R.A."/>
            <person name="Tamas L."/>
            <person name="Grigoriev I.V."/>
            <person name="Spatafora J.W."/>
            <person name="Nagy L.G."/>
            <person name="Kovacs G.M."/>
        </authorList>
    </citation>
    <scope>NUCLEOTIDE SEQUENCE [LARGE SCALE GENOMIC DNA]</scope>
    <source>
        <strain evidence="2 3">DSE2036</strain>
    </source>
</reference>
<evidence type="ECO:0000313" key="3">
    <source>
        <dbReference type="Proteomes" id="UP000244855"/>
    </source>
</evidence>
<evidence type="ECO:0000256" key="1">
    <source>
        <dbReference type="SAM" id="Phobius"/>
    </source>
</evidence>
<proteinExistence type="predicted"/>
<dbReference type="AlphaFoldDB" id="A0A2V1D6K2"/>
<feature type="non-terminal residue" evidence="2">
    <location>
        <position position="175"/>
    </location>
</feature>
<feature type="non-terminal residue" evidence="2">
    <location>
        <position position="1"/>
    </location>
</feature>
<organism evidence="2 3">
    <name type="scientific">Periconia macrospinosa</name>
    <dbReference type="NCBI Taxonomy" id="97972"/>
    <lineage>
        <taxon>Eukaryota</taxon>
        <taxon>Fungi</taxon>
        <taxon>Dikarya</taxon>
        <taxon>Ascomycota</taxon>
        <taxon>Pezizomycotina</taxon>
        <taxon>Dothideomycetes</taxon>
        <taxon>Pleosporomycetidae</taxon>
        <taxon>Pleosporales</taxon>
        <taxon>Massarineae</taxon>
        <taxon>Periconiaceae</taxon>
        <taxon>Periconia</taxon>
    </lineage>
</organism>
<dbReference type="STRING" id="97972.A0A2V1D6K2"/>
<evidence type="ECO:0000313" key="2">
    <source>
        <dbReference type="EMBL" id="PVH93746.1"/>
    </source>
</evidence>
<keyword evidence="3" id="KW-1185">Reference proteome</keyword>
<keyword evidence="1" id="KW-0812">Transmembrane</keyword>
<dbReference type="EMBL" id="KZ805570">
    <property type="protein sequence ID" value="PVH93746.1"/>
    <property type="molecule type" value="Genomic_DNA"/>
</dbReference>
<keyword evidence="1" id="KW-0472">Membrane</keyword>
<sequence length="175" mass="19540">TACAPDGNFTLNPVQYNFWSPTGIFQITLKFGNFSFGTAKLIDVIWDTVIGRVGQSFLAFISWRVFSFYVTTSMDTAPVTYDSFRTIFIGNDPSLWSTICLIRDFAFRKGLHSKIAMCVIIAAMLLTIAFPTLASAMTGYTSIAKAYLPELQTGNQIKFNSFVPVLYLIHDGERI</sequence>
<feature type="transmembrane region" description="Helical" evidence="1">
    <location>
        <begin position="115"/>
        <end position="134"/>
    </location>
</feature>
<dbReference type="Proteomes" id="UP000244855">
    <property type="component" value="Unassembled WGS sequence"/>
</dbReference>
<keyword evidence="1" id="KW-1133">Transmembrane helix</keyword>
<protein>
    <submittedName>
        <fullName evidence="2">Uncharacterized protein</fullName>
    </submittedName>
</protein>
<dbReference type="OrthoDB" id="3903561at2759"/>
<name>A0A2V1D6K2_9PLEO</name>